<reference evidence="9" key="1">
    <citation type="submission" date="2018-05" db="EMBL/GenBank/DDBJ databases">
        <authorList>
            <person name="Lanie J.A."/>
            <person name="Ng W.-L."/>
            <person name="Kazmierczak K.M."/>
            <person name="Andrzejewski T.M."/>
            <person name="Davidsen T.M."/>
            <person name="Wayne K.J."/>
            <person name="Tettelin H."/>
            <person name="Glass J.I."/>
            <person name="Rusch D."/>
            <person name="Podicherti R."/>
            <person name="Tsui H.-C.T."/>
            <person name="Winkler M.E."/>
        </authorList>
    </citation>
    <scope>NUCLEOTIDE SEQUENCE</scope>
</reference>
<dbReference type="Gene3D" id="3.20.20.210">
    <property type="match status" value="1"/>
</dbReference>
<dbReference type="GO" id="GO:0006782">
    <property type="term" value="P:protoporphyrinogen IX biosynthetic process"/>
    <property type="evidence" value="ECO:0007669"/>
    <property type="project" value="UniProtKB-UniPathway"/>
</dbReference>
<dbReference type="PROSITE" id="PS00906">
    <property type="entry name" value="UROD_1"/>
    <property type="match status" value="1"/>
</dbReference>
<dbReference type="PANTHER" id="PTHR21091:SF169">
    <property type="entry name" value="UROPORPHYRINOGEN DECARBOXYLASE"/>
    <property type="match status" value="1"/>
</dbReference>
<dbReference type="NCBIfam" id="TIGR01464">
    <property type="entry name" value="hemE"/>
    <property type="match status" value="1"/>
</dbReference>
<dbReference type="AlphaFoldDB" id="A0A381YN66"/>
<evidence type="ECO:0000259" key="8">
    <source>
        <dbReference type="PROSITE" id="PS00907"/>
    </source>
</evidence>
<comment type="pathway">
    <text evidence="1">Porphyrin-containing compound metabolism; protoporphyrin-IX biosynthesis; coproporphyrinogen-III from 5-aminolevulinate: step 4/4.</text>
</comment>
<sequence length="341" mass="38007">MEALNRPPLWVMRQAGRYLPEYRAIKEQHSFVEMVKTPEIAAEVTLQPLKRFDLDAAIIFSDILVIPEALGLPYSFRDKGGIEMSGKIETLQDIEKLDEHGITEKLKYVGDSLKLTREQLGNEKALIGFCGSPWTVATYMIEGGSSRDFFRAKSMLTEKPKLFHLLLEKITKASIEYVKLQIASGIDVVQIFDSWGGALSNDEFWDGSAKYMNQIVKAVGDNIPVIIFSKGSHDKINDLKNIGGNVYGVDSSVSISQFWDDLGGEFAVQGNLNPDFMSTTPEDVKEETLNILNKFGGRNGLIFNLGHGIKPDGKIECMQALVETIVNYNKDSHLTEPTLPQ</sequence>
<evidence type="ECO:0000256" key="2">
    <source>
        <dbReference type="ARBA" id="ARBA00009935"/>
    </source>
</evidence>
<evidence type="ECO:0000259" key="7">
    <source>
        <dbReference type="PROSITE" id="PS00906"/>
    </source>
</evidence>
<dbReference type="PANTHER" id="PTHR21091">
    <property type="entry name" value="METHYLTETRAHYDROFOLATE:HOMOCYSTEINE METHYLTRANSFERASE RELATED"/>
    <property type="match status" value="1"/>
</dbReference>
<feature type="domain" description="Uroporphyrinogen decarboxylase (URO-D)" evidence="8">
    <location>
        <begin position="127"/>
        <end position="143"/>
    </location>
</feature>
<accession>A0A381YN66</accession>
<dbReference type="SUPFAM" id="SSF51726">
    <property type="entry name" value="UROD/MetE-like"/>
    <property type="match status" value="1"/>
</dbReference>
<proteinExistence type="inferred from homology"/>
<protein>
    <recommendedName>
        <fullName evidence="3">uroporphyrinogen decarboxylase</fullName>
        <ecNumber evidence="3">4.1.1.37</ecNumber>
    </recommendedName>
</protein>
<evidence type="ECO:0000256" key="6">
    <source>
        <dbReference type="ARBA" id="ARBA00023244"/>
    </source>
</evidence>
<dbReference type="InterPro" id="IPR006361">
    <property type="entry name" value="Uroporphyrinogen_deCO2ase_HemE"/>
</dbReference>
<evidence type="ECO:0000256" key="1">
    <source>
        <dbReference type="ARBA" id="ARBA00004804"/>
    </source>
</evidence>
<keyword evidence="6" id="KW-0627">Porphyrin biosynthesis</keyword>
<dbReference type="EC" id="4.1.1.37" evidence="3"/>
<dbReference type="Pfam" id="PF01208">
    <property type="entry name" value="URO-D"/>
    <property type="match status" value="1"/>
</dbReference>
<dbReference type="GO" id="GO:0004853">
    <property type="term" value="F:uroporphyrinogen decarboxylase activity"/>
    <property type="evidence" value="ECO:0007669"/>
    <property type="project" value="UniProtKB-EC"/>
</dbReference>
<comment type="similarity">
    <text evidence="2">Belongs to the uroporphyrinogen decarboxylase family.</text>
</comment>
<keyword evidence="5" id="KW-0456">Lyase</keyword>
<evidence type="ECO:0000256" key="4">
    <source>
        <dbReference type="ARBA" id="ARBA00022793"/>
    </source>
</evidence>
<dbReference type="PROSITE" id="PS00907">
    <property type="entry name" value="UROD_2"/>
    <property type="match status" value="1"/>
</dbReference>
<dbReference type="GO" id="GO:0005829">
    <property type="term" value="C:cytosol"/>
    <property type="evidence" value="ECO:0007669"/>
    <property type="project" value="TreeGrafter"/>
</dbReference>
<evidence type="ECO:0000313" key="9">
    <source>
        <dbReference type="EMBL" id="SVA78455.1"/>
    </source>
</evidence>
<name>A0A381YN66_9ZZZZ</name>
<keyword evidence="4" id="KW-0210">Decarboxylase</keyword>
<feature type="domain" description="Uroporphyrinogen decarboxylase (URO-D)" evidence="7">
    <location>
        <begin position="8"/>
        <end position="17"/>
    </location>
</feature>
<dbReference type="InterPro" id="IPR000257">
    <property type="entry name" value="Uroporphyrinogen_deCOase"/>
</dbReference>
<evidence type="ECO:0000256" key="3">
    <source>
        <dbReference type="ARBA" id="ARBA00012288"/>
    </source>
</evidence>
<evidence type="ECO:0000256" key="5">
    <source>
        <dbReference type="ARBA" id="ARBA00023239"/>
    </source>
</evidence>
<organism evidence="9">
    <name type="scientific">marine metagenome</name>
    <dbReference type="NCBI Taxonomy" id="408172"/>
    <lineage>
        <taxon>unclassified sequences</taxon>
        <taxon>metagenomes</taxon>
        <taxon>ecological metagenomes</taxon>
    </lineage>
</organism>
<dbReference type="UniPathway" id="UPA00251">
    <property type="reaction ID" value="UER00321"/>
</dbReference>
<dbReference type="CDD" id="cd00717">
    <property type="entry name" value="URO-D"/>
    <property type="match status" value="1"/>
</dbReference>
<gene>
    <name evidence="9" type="ORF">METZ01_LOCUS131309</name>
</gene>
<dbReference type="HAMAP" id="MF_00218">
    <property type="entry name" value="URO_D"/>
    <property type="match status" value="1"/>
</dbReference>
<dbReference type="EMBL" id="UINC01018637">
    <property type="protein sequence ID" value="SVA78455.1"/>
    <property type="molecule type" value="Genomic_DNA"/>
</dbReference>
<dbReference type="InterPro" id="IPR038071">
    <property type="entry name" value="UROD/MetE-like_sf"/>
</dbReference>